<dbReference type="AlphaFoldDB" id="A0AAV0R348"/>
<comment type="caution">
    <text evidence="2">The sequence shown here is derived from an EMBL/GenBank/DDBJ whole genome shotgun (WGS) entry which is preliminary data.</text>
</comment>
<sequence length="181" mass="20990">MAPSKTWMLVDNRLSEDYKNGVTEFLDYAFQRNKGRCEIRCPCVKCCNGKSGTRETVTAHLLIYGMVQNYTFWCHHGERSGKAFGPAFENVNGADENEYEHENEQENEMHQVLRDLYPNIDISEEEIDMDSEEAYNESPNDEAEKFYRLLNDSEQPVYDGCKSSKLSTIVKLLHIKTLGRW</sequence>
<dbReference type="EMBL" id="CAMGYJ010000010">
    <property type="protein sequence ID" value="CAI0551586.1"/>
    <property type="molecule type" value="Genomic_DNA"/>
</dbReference>
<proteinExistence type="predicted"/>
<evidence type="ECO:0000313" key="2">
    <source>
        <dbReference type="EMBL" id="CAI0551586.1"/>
    </source>
</evidence>
<accession>A0AAV0R348</accession>
<dbReference type="Pfam" id="PF13963">
    <property type="entry name" value="Transpos_assoc"/>
    <property type="match status" value="1"/>
</dbReference>
<organism evidence="2 3">
    <name type="scientific">Linum tenue</name>
    <dbReference type="NCBI Taxonomy" id="586396"/>
    <lineage>
        <taxon>Eukaryota</taxon>
        <taxon>Viridiplantae</taxon>
        <taxon>Streptophyta</taxon>
        <taxon>Embryophyta</taxon>
        <taxon>Tracheophyta</taxon>
        <taxon>Spermatophyta</taxon>
        <taxon>Magnoliopsida</taxon>
        <taxon>eudicotyledons</taxon>
        <taxon>Gunneridae</taxon>
        <taxon>Pentapetalae</taxon>
        <taxon>rosids</taxon>
        <taxon>fabids</taxon>
        <taxon>Malpighiales</taxon>
        <taxon>Linaceae</taxon>
        <taxon>Linum</taxon>
    </lineage>
</organism>
<feature type="non-terminal residue" evidence="2">
    <location>
        <position position="181"/>
    </location>
</feature>
<gene>
    <name evidence="2" type="ORF">LITE_LOCUS46042</name>
</gene>
<keyword evidence="3" id="KW-1185">Reference proteome</keyword>
<evidence type="ECO:0000259" key="1">
    <source>
        <dbReference type="Pfam" id="PF13963"/>
    </source>
</evidence>
<dbReference type="Proteomes" id="UP001154282">
    <property type="component" value="Unassembled WGS sequence"/>
</dbReference>
<reference evidence="2" key="1">
    <citation type="submission" date="2022-08" db="EMBL/GenBank/DDBJ databases">
        <authorList>
            <person name="Gutierrez-Valencia J."/>
        </authorList>
    </citation>
    <scope>NUCLEOTIDE SEQUENCE</scope>
</reference>
<feature type="domain" description="Transposase-associated" evidence="1">
    <location>
        <begin position="5"/>
        <end position="78"/>
    </location>
</feature>
<dbReference type="InterPro" id="IPR029480">
    <property type="entry name" value="Transpos_assoc"/>
</dbReference>
<name>A0AAV0R348_9ROSI</name>
<evidence type="ECO:0000313" key="3">
    <source>
        <dbReference type="Proteomes" id="UP001154282"/>
    </source>
</evidence>
<protein>
    <recommendedName>
        <fullName evidence="1">Transposase-associated domain-containing protein</fullName>
    </recommendedName>
</protein>